<accession>A0A917W5H6</accession>
<feature type="domain" description="Thioredoxin" evidence="1">
    <location>
        <begin position="59"/>
        <end position="140"/>
    </location>
</feature>
<evidence type="ECO:0000313" key="3">
    <source>
        <dbReference type="Proteomes" id="UP000613840"/>
    </source>
</evidence>
<evidence type="ECO:0000313" key="2">
    <source>
        <dbReference type="EMBL" id="GGL65555.1"/>
    </source>
</evidence>
<name>A0A917W5H6_9ACTN</name>
<dbReference type="CDD" id="cd02947">
    <property type="entry name" value="TRX_family"/>
    <property type="match status" value="1"/>
</dbReference>
<organism evidence="2 3">
    <name type="scientific">Microlunatus endophyticus</name>
    <dbReference type="NCBI Taxonomy" id="1716077"/>
    <lineage>
        <taxon>Bacteria</taxon>
        <taxon>Bacillati</taxon>
        <taxon>Actinomycetota</taxon>
        <taxon>Actinomycetes</taxon>
        <taxon>Propionibacteriales</taxon>
        <taxon>Propionibacteriaceae</taxon>
        <taxon>Microlunatus</taxon>
    </lineage>
</organism>
<dbReference type="SUPFAM" id="SSF52833">
    <property type="entry name" value="Thioredoxin-like"/>
    <property type="match status" value="1"/>
</dbReference>
<proteinExistence type="predicted"/>
<protein>
    <submittedName>
        <fullName evidence="2">Thiol reductase thioredoxin</fullName>
    </submittedName>
</protein>
<comment type="caution">
    <text evidence="2">The sequence shown here is derived from an EMBL/GenBank/DDBJ whole genome shotgun (WGS) entry which is preliminary data.</text>
</comment>
<dbReference type="InterPro" id="IPR036249">
    <property type="entry name" value="Thioredoxin-like_sf"/>
</dbReference>
<gene>
    <name evidence="2" type="ORF">GCM10011575_24950</name>
</gene>
<sequence>MWPGLIALLIAVLAAAAFALYRRRVDGRFRTTAAAVTAETSPAERLTEGDLGAPLGRSATVVQFSSEFCAPCRAAERVITDAVAGLDGVRYLDIDSETKLDLVRRLNILRTPTVVVTDDGGRIVARTAGVPTKQSLQAVLPAGAS</sequence>
<dbReference type="AlphaFoldDB" id="A0A917W5H6"/>
<dbReference type="Proteomes" id="UP000613840">
    <property type="component" value="Unassembled WGS sequence"/>
</dbReference>
<evidence type="ECO:0000259" key="1">
    <source>
        <dbReference type="Pfam" id="PF00085"/>
    </source>
</evidence>
<dbReference type="EMBL" id="BMMZ01000005">
    <property type="protein sequence ID" value="GGL65555.1"/>
    <property type="molecule type" value="Genomic_DNA"/>
</dbReference>
<dbReference type="InterPro" id="IPR013766">
    <property type="entry name" value="Thioredoxin_domain"/>
</dbReference>
<reference evidence="2" key="2">
    <citation type="submission" date="2020-09" db="EMBL/GenBank/DDBJ databases">
        <authorList>
            <person name="Sun Q."/>
            <person name="Zhou Y."/>
        </authorList>
    </citation>
    <scope>NUCLEOTIDE SEQUENCE</scope>
    <source>
        <strain evidence="2">CGMCC 4.7306</strain>
    </source>
</reference>
<dbReference type="Pfam" id="PF00085">
    <property type="entry name" value="Thioredoxin"/>
    <property type="match status" value="1"/>
</dbReference>
<dbReference type="Gene3D" id="3.40.30.10">
    <property type="entry name" value="Glutaredoxin"/>
    <property type="match status" value="1"/>
</dbReference>
<keyword evidence="3" id="KW-1185">Reference proteome</keyword>
<reference evidence="2" key="1">
    <citation type="journal article" date="2014" name="Int. J. Syst. Evol. Microbiol.">
        <title>Complete genome sequence of Corynebacterium casei LMG S-19264T (=DSM 44701T), isolated from a smear-ripened cheese.</title>
        <authorList>
            <consortium name="US DOE Joint Genome Institute (JGI-PGF)"/>
            <person name="Walter F."/>
            <person name="Albersmeier A."/>
            <person name="Kalinowski J."/>
            <person name="Ruckert C."/>
        </authorList>
    </citation>
    <scope>NUCLEOTIDE SEQUENCE</scope>
    <source>
        <strain evidence="2">CGMCC 4.7306</strain>
    </source>
</reference>
<dbReference type="RefSeq" id="WP_188895666.1">
    <property type="nucleotide sequence ID" value="NZ_BMMZ01000005.1"/>
</dbReference>